<dbReference type="Pfam" id="PF16407">
    <property type="entry name" value="PKD_2"/>
    <property type="match status" value="1"/>
</dbReference>
<protein>
    <submittedName>
        <fullName evidence="1">Uncharacterized protein</fullName>
    </submittedName>
</protein>
<dbReference type="EMBL" id="JACIES010000002">
    <property type="protein sequence ID" value="MBB4025355.1"/>
    <property type="molecule type" value="Genomic_DNA"/>
</dbReference>
<evidence type="ECO:0000313" key="2">
    <source>
        <dbReference type="Proteomes" id="UP000546007"/>
    </source>
</evidence>
<organism evidence="1 2">
    <name type="scientific">Butyricimonas faecihominis</name>
    <dbReference type="NCBI Taxonomy" id="1472416"/>
    <lineage>
        <taxon>Bacteria</taxon>
        <taxon>Pseudomonadati</taxon>
        <taxon>Bacteroidota</taxon>
        <taxon>Bacteroidia</taxon>
        <taxon>Bacteroidales</taxon>
        <taxon>Odoribacteraceae</taxon>
        <taxon>Butyricimonas</taxon>
    </lineage>
</organism>
<comment type="caution">
    <text evidence="1">The sequence shown here is derived from an EMBL/GenBank/DDBJ whole genome shotgun (WGS) entry which is preliminary data.</text>
</comment>
<dbReference type="InterPro" id="IPR032183">
    <property type="entry name" value="PKD-like"/>
</dbReference>
<dbReference type="Proteomes" id="UP000546007">
    <property type="component" value="Unassembled WGS sequence"/>
</dbReference>
<sequence>MLKYIYIGLISLLLAGVLNSCYEDKGNYSYNWVQDIDLTEVLKDTTVGRGHVLYLEVDLKKQVLGTEGKTEVANPEDYTFEWKVITGDGDVVLSTEKDLNETIDLASGVSYQVNYTVTEKKTGVSWITDFKLNVVEELKGGFIFMTEDADRKVDIEIYADDTEGNKVHRTGLLSGSGFPYLSGGANSIVYTNVKNWGGKRLWVATGEATGWLNMPDFSWEEKNMLRMIMLTPQPVSYTMKSMYYLSNQFMYFFTGEGNVHLLTSRSILSADVTYVNNKKFKAAPYYGGASSNAAILFDQDRGRFVSYAMKSGGFVTESCYDMNDESALPNSDLLYMQRVTNEGTVAIVKDEDGKYQRCQFSIEENPTGTFKGHLDQMEELKGNAAMIEGAEYTVIDWMNGFLYFSVGNKLYTYRKGIDECVEVNVPDVSFDAIVSLNVVTSGDYSSNIFVATYSEANGGKVYRLTPESTDSRNLTVEEVIDTEGAVKCITYW</sequence>
<dbReference type="GeneID" id="93099427"/>
<reference evidence="1 2" key="1">
    <citation type="submission" date="2020-08" db="EMBL/GenBank/DDBJ databases">
        <title>Genomic Encyclopedia of Type Strains, Phase IV (KMG-IV): sequencing the most valuable type-strain genomes for metagenomic binning, comparative biology and taxonomic classification.</title>
        <authorList>
            <person name="Goeker M."/>
        </authorList>
    </citation>
    <scope>NUCLEOTIDE SEQUENCE [LARGE SCALE GENOMIC DNA]</scope>
    <source>
        <strain evidence="1 2">DSM 105721</strain>
    </source>
</reference>
<accession>A0A7W6MY15</accession>
<dbReference type="OrthoDB" id="1095141at2"/>
<keyword evidence="2" id="KW-1185">Reference proteome</keyword>
<dbReference type="AlphaFoldDB" id="A0A7W6MY15"/>
<gene>
    <name evidence="1" type="ORF">GGR14_001127</name>
</gene>
<proteinExistence type="predicted"/>
<evidence type="ECO:0000313" key="1">
    <source>
        <dbReference type="EMBL" id="MBB4025355.1"/>
    </source>
</evidence>
<name>A0A7W6MY15_9BACT</name>
<dbReference type="RefSeq" id="WP_124315590.1">
    <property type="nucleotide sequence ID" value="NZ_AP028155.1"/>
</dbReference>